<evidence type="ECO:0000259" key="2">
    <source>
        <dbReference type="Pfam" id="PF00129"/>
    </source>
</evidence>
<dbReference type="InterPro" id="IPR011162">
    <property type="entry name" value="MHC_I/II-like_Ag-recog"/>
</dbReference>
<dbReference type="Proteomes" id="UP000694523">
    <property type="component" value="Unplaced"/>
</dbReference>
<keyword evidence="4" id="KW-1185">Reference proteome</keyword>
<organism evidence="3 4">
    <name type="scientific">Neogobius melanostomus</name>
    <name type="common">round goby</name>
    <dbReference type="NCBI Taxonomy" id="47308"/>
    <lineage>
        <taxon>Eukaryota</taxon>
        <taxon>Metazoa</taxon>
        <taxon>Chordata</taxon>
        <taxon>Craniata</taxon>
        <taxon>Vertebrata</taxon>
        <taxon>Euteleostomi</taxon>
        <taxon>Actinopterygii</taxon>
        <taxon>Neopterygii</taxon>
        <taxon>Teleostei</taxon>
        <taxon>Neoteleostei</taxon>
        <taxon>Acanthomorphata</taxon>
        <taxon>Gobiaria</taxon>
        <taxon>Gobiiformes</taxon>
        <taxon>Gobioidei</taxon>
        <taxon>Gobiidae</taxon>
        <taxon>Benthophilinae</taxon>
        <taxon>Neogobiini</taxon>
        <taxon>Neogobius</taxon>
    </lineage>
</organism>
<keyword evidence="1" id="KW-0325">Glycoprotein</keyword>
<dbReference type="SUPFAM" id="SSF54452">
    <property type="entry name" value="MHC antigen-recognition domain"/>
    <property type="match status" value="1"/>
</dbReference>
<dbReference type="Gene3D" id="3.30.500.10">
    <property type="entry name" value="MHC class I-like antigen recognition-like"/>
    <property type="match status" value="1"/>
</dbReference>
<reference evidence="3" key="2">
    <citation type="submission" date="2025-09" db="UniProtKB">
        <authorList>
            <consortium name="Ensembl"/>
        </authorList>
    </citation>
    <scope>IDENTIFICATION</scope>
</reference>
<dbReference type="Ensembl" id="ENSNMLT00000025884.1">
    <property type="protein sequence ID" value="ENSNMLP00000023127.1"/>
    <property type="gene ID" value="ENSNMLG00000014903.1"/>
</dbReference>
<sequence>VNGLQIDNYDSNTKKYEPKQEWMKKITEEDHEYWVRETQKYLNSEQVHKVNTDITCHNNYNIHSSFNILNMSHNHFILNISHMLLYLNSLDLFILSDLQL</sequence>
<accession>A0A8C6TL35</accession>
<name>A0A8C6TL35_9GOBI</name>
<feature type="domain" description="MHC class I-like antigen recognition-like" evidence="2">
    <location>
        <begin position="2"/>
        <end position="68"/>
    </location>
</feature>
<protein>
    <recommendedName>
        <fullName evidence="2">MHC class I-like antigen recognition-like domain-containing protein</fullName>
    </recommendedName>
</protein>
<evidence type="ECO:0000256" key="1">
    <source>
        <dbReference type="ARBA" id="ARBA00023180"/>
    </source>
</evidence>
<evidence type="ECO:0000313" key="3">
    <source>
        <dbReference type="Ensembl" id="ENSNMLP00000023127.1"/>
    </source>
</evidence>
<proteinExistence type="predicted"/>
<dbReference type="InterPro" id="IPR037055">
    <property type="entry name" value="MHC_I-like_Ag-recog_sf"/>
</dbReference>
<evidence type="ECO:0000313" key="4">
    <source>
        <dbReference type="Proteomes" id="UP000694523"/>
    </source>
</evidence>
<reference evidence="3" key="1">
    <citation type="submission" date="2025-08" db="UniProtKB">
        <authorList>
            <consortium name="Ensembl"/>
        </authorList>
    </citation>
    <scope>IDENTIFICATION</scope>
</reference>
<dbReference type="AlphaFoldDB" id="A0A8C6TL35"/>
<dbReference type="Pfam" id="PF00129">
    <property type="entry name" value="MHC_I"/>
    <property type="match status" value="1"/>
</dbReference>
<dbReference type="InterPro" id="IPR011161">
    <property type="entry name" value="MHC_I-like_Ag-recog"/>
</dbReference>